<dbReference type="UniPathway" id="UPA00904">
    <property type="reaction ID" value="UER00876"/>
</dbReference>
<dbReference type="GO" id="GO:0000287">
    <property type="term" value="F:magnesium ion binding"/>
    <property type="evidence" value="ECO:0007669"/>
    <property type="project" value="UniProtKB-UniRule"/>
</dbReference>
<dbReference type="InterPro" id="IPR036412">
    <property type="entry name" value="HAD-like_sf"/>
</dbReference>
<keyword evidence="1 4" id="KW-0028">Amino-acid biosynthesis</keyword>
<dbReference type="Gene3D" id="1.10.720.60">
    <property type="match status" value="1"/>
</dbReference>
<comment type="catalytic activity">
    <reaction evidence="4">
        <text>5-methylsulfanyl-2,3-dioxopentyl phosphate + H2O = 1,2-dihydroxy-5-(methylsulfanyl)pent-1-en-3-one + phosphate</text>
        <dbReference type="Rhea" id="RHEA:21700"/>
        <dbReference type="ChEBI" id="CHEBI:15377"/>
        <dbReference type="ChEBI" id="CHEBI:43474"/>
        <dbReference type="ChEBI" id="CHEBI:49252"/>
        <dbReference type="ChEBI" id="CHEBI:58828"/>
        <dbReference type="EC" id="3.1.3.77"/>
    </reaction>
</comment>
<dbReference type="HAMAP" id="MF_01681">
    <property type="entry name" value="Salvage_MtnC"/>
    <property type="match status" value="1"/>
</dbReference>
<dbReference type="EMBL" id="CP032568">
    <property type="protein sequence ID" value="AYF76457.1"/>
    <property type="molecule type" value="Genomic_DNA"/>
</dbReference>
<protein>
    <recommendedName>
        <fullName evidence="4">Enolase-phosphatase E1</fullName>
        <ecNumber evidence="4">3.1.3.77</ecNumber>
    </recommendedName>
    <alternativeName>
        <fullName evidence="4">2,3-diketo-5-methylthio-1-phosphopentane phosphatase</fullName>
    </alternativeName>
</protein>
<dbReference type="Proteomes" id="UP000267164">
    <property type="component" value="Chromosome"/>
</dbReference>
<name>A0A386ZG69_9NOCA</name>
<dbReference type="OrthoDB" id="9797416at2"/>
<keyword evidence="6" id="KW-1185">Reference proteome</keyword>
<comment type="cofactor">
    <cofactor evidence="4">
        <name>Mg(2+)</name>
        <dbReference type="ChEBI" id="CHEBI:18420"/>
    </cofactor>
    <text evidence="4">Binds 1 Mg(2+) ion per subunit.</text>
</comment>
<dbReference type="EC" id="3.1.3.77" evidence="4"/>
<dbReference type="SFLD" id="SFLDG01129">
    <property type="entry name" value="C1.5:_HAD__Beta-PGM__Phosphata"/>
    <property type="match status" value="1"/>
</dbReference>
<keyword evidence="4" id="KW-0460">Magnesium</keyword>
<comment type="similarity">
    <text evidence="4">Belongs to the HAD-like hydrolase superfamily. MasA/MtnC family.</text>
</comment>
<comment type="function">
    <text evidence="4">Bifunctional enzyme that catalyzes the enolization of 2,3-diketo-5-methylthiopentyl-1-phosphate (DK-MTP-1-P) into the intermediate 2-hydroxy-3-keto-5-methylthiopentenyl-1-phosphate (HK-MTPenyl-1-P), which is then dephosphorylated to form the acireductone 1,2-dihydroxy-3-keto-5-methylthiopentene (DHK-MTPene).</text>
</comment>
<comment type="subunit">
    <text evidence="4">Monomer.</text>
</comment>
<dbReference type="Gene3D" id="3.40.50.1000">
    <property type="entry name" value="HAD superfamily/HAD-like"/>
    <property type="match status" value="1"/>
</dbReference>
<proteinExistence type="inferred from homology"/>
<dbReference type="InterPro" id="IPR006439">
    <property type="entry name" value="HAD-SF_hydro_IA"/>
</dbReference>
<dbReference type="RefSeq" id="WP_120739992.1">
    <property type="nucleotide sequence ID" value="NZ_CP032568.1"/>
</dbReference>
<dbReference type="SFLD" id="SFLDG01133">
    <property type="entry name" value="C1.5.4:_Enolase-phosphatase_Li"/>
    <property type="match status" value="1"/>
</dbReference>
<sequence>MIKAVVLDIEGTTSPTSAVREDLYGYTRDRLPGWLAENQGGAADSIIAATRAQAGRPDADAAEVAAILIGWLNTDVKSEPLKTAQGIICAEGFRNGALHGEFFPDVPPVLRAWRDAGLELYVYSSGSVCNQKDWFAFARGGDLSPLISGHFDLSTAGPKREASSYEKIAGAIGVPADQILFLSDHPDEVDAAAAAGWQAIGVTRPGEPNSPRGDHRWIADFADVEPN</sequence>
<dbReference type="InterPro" id="IPR023943">
    <property type="entry name" value="Enolase-ppase_E1"/>
</dbReference>
<keyword evidence="4" id="KW-0479">Metal-binding</keyword>
<reference evidence="5 6" key="1">
    <citation type="submission" date="2018-09" db="EMBL/GenBank/DDBJ databases">
        <title>Nocardia yunnanensis sp. nov., an actinomycete isolated from a soil sample.</title>
        <authorList>
            <person name="Zhang J."/>
        </authorList>
    </citation>
    <scope>NUCLEOTIDE SEQUENCE [LARGE SCALE GENOMIC DNA]</scope>
    <source>
        <strain evidence="5 6">CFHS0054</strain>
    </source>
</reference>
<comment type="pathway">
    <text evidence="4">Amino-acid biosynthesis; L-methionine biosynthesis via salvage pathway; L-methionine from S-methyl-5-thio-alpha-D-ribose 1-phosphate: step 3/6.</text>
</comment>
<dbReference type="PANTHER" id="PTHR20371:SF1">
    <property type="entry name" value="ENOLASE-PHOSPHATASE E1"/>
    <property type="match status" value="1"/>
</dbReference>
<keyword evidence="2 4" id="KW-0378">Hydrolase</keyword>
<dbReference type="GO" id="GO:0043715">
    <property type="term" value="F:2,3-diketo-5-methylthiopentyl-1-phosphate enolase activity"/>
    <property type="evidence" value="ECO:0007669"/>
    <property type="project" value="UniProtKB-UniRule"/>
</dbReference>
<evidence type="ECO:0000256" key="3">
    <source>
        <dbReference type="ARBA" id="ARBA00023167"/>
    </source>
</evidence>
<dbReference type="KEGG" id="nyu:D7D52_24490"/>
<dbReference type="GO" id="GO:0043716">
    <property type="term" value="F:2-hydroxy-3-keto-5-methylthiopentenyl-1-phosphate phosphatase activity"/>
    <property type="evidence" value="ECO:0007669"/>
    <property type="project" value="UniProtKB-UniRule"/>
</dbReference>
<dbReference type="PRINTS" id="PR00413">
    <property type="entry name" value="HADHALOGNASE"/>
</dbReference>
<dbReference type="CDD" id="cd01629">
    <property type="entry name" value="HAD_EP"/>
    <property type="match status" value="1"/>
</dbReference>
<evidence type="ECO:0000313" key="6">
    <source>
        <dbReference type="Proteomes" id="UP000267164"/>
    </source>
</evidence>
<dbReference type="SFLD" id="SFLDS00003">
    <property type="entry name" value="Haloacid_Dehalogenase"/>
    <property type="match status" value="1"/>
</dbReference>
<accession>A0A386ZG69</accession>
<dbReference type="NCBIfam" id="TIGR01691">
    <property type="entry name" value="enolase-ppase"/>
    <property type="match status" value="1"/>
</dbReference>
<evidence type="ECO:0000256" key="4">
    <source>
        <dbReference type="HAMAP-Rule" id="MF_01681"/>
    </source>
</evidence>
<evidence type="ECO:0000313" key="5">
    <source>
        <dbReference type="EMBL" id="AYF76457.1"/>
    </source>
</evidence>
<dbReference type="InterPro" id="IPR023214">
    <property type="entry name" value="HAD_sf"/>
</dbReference>
<dbReference type="SUPFAM" id="SSF56784">
    <property type="entry name" value="HAD-like"/>
    <property type="match status" value="1"/>
</dbReference>
<dbReference type="PANTHER" id="PTHR20371">
    <property type="entry name" value="ENOLASE-PHOSPHATASE E1"/>
    <property type="match status" value="1"/>
</dbReference>
<evidence type="ECO:0000256" key="1">
    <source>
        <dbReference type="ARBA" id="ARBA00022605"/>
    </source>
</evidence>
<dbReference type="Pfam" id="PF00702">
    <property type="entry name" value="Hydrolase"/>
    <property type="match status" value="1"/>
</dbReference>
<evidence type="ECO:0000256" key="2">
    <source>
        <dbReference type="ARBA" id="ARBA00022801"/>
    </source>
</evidence>
<comment type="pathway">
    <text evidence="4">Amino-acid biosynthesis; L-methionine biosynthesis via salvage pathway; L-methionine from S-methyl-5-thio-alpha-D-ribose 1-phosphate: step 4/6.</text>
</comment>
<dbReference type="GO" id="GO:0019509">
    <property type="term" value="P:L-methionine salvage from methylthioadenosine"/>
    <property type="evidence" value="ECO:0007669"/>
    <property type="project" value="UniProtKB-UniRule"/>
</dbReference>
<organism evidence="5 6">
    <name type="scientific">Nocardia yunnanensis</name>
    <dbReference type="NCBI Taxonomy" id="2382165"/>
    <lineage>
        <taxon>Bacteria</taxon>
        <taxon>Bacillati</taxon>
        <taxon>Actinomycetota</taxon>
        <taxon>Actinomycetes</taxon>
        <taxon>Mycobacteriales</taxon>
        <taxon>Nocardiaceae</taxon>
        <taxon>Nocardia</taxon>
    </lineage>
</organism>
<gene>
    <name evidence="4 5" type="primary">mtnC</name>
    <name evidence="5" type="ORF">D7D52_24490</name>
</gene>
<keyword evidence="3 4" id="KW-0486">Methionine biosynthesis</keyword>
<dbReference type="AlphaFoldDB" id="A0A386ZG69"/>
<dbReference type="GO" id="GO:0043874">
    <property type="term" value="F:acireductone synthase activity"/>
    <property type="evidence" value="ECO:0007669"/>
    <property type="project" value="UniProtKB-EC"/>
</dbReference>